<dbReference type="SMART" id="SM00382">
    <property type="entry name" value="AAA"/>
    <property type="match status" value="1"/>
</dbReference>
<protein>
    <submittedName>
        <fullName evidence="6">ABC-2 type transport system ATP-binding protein</fullName>
    </submittedName>
    <submittedName>
        <fullName evidence="7">ATP-binding cassette domain-containing protein</fullName>
    </submittedName>
</protein>
<dbReference type="InterPro" id="IPR017871">
    <property type="entry name" value="ABC_transporter-like_CS"/>
</dbReference>
<organism evidence="7 9">
    <name type="scientific">Sphingomonas yabuuchiae</name>
    <dbReference type="NCBI Taxonomy" id="172044"/>
    <lineage>
        <taxon>Bacteria</taxon>
        <taxon>Pseudomonadati</taxon>
        <taxon>Pseudomonadota</taxon>
        <taxon>Alphaproteobacteria</taxon>
        <taxon>Sphingomonadales</taxon>
        <taxon>Sphingomonadaceae</taxon>
        <taxon>Sphingomonas</taxon>
    </lineage>
</organism>
<evidence type="ECO:0000313" key="6">
    <source>
        <dbReference type="EMBL" id="MBB4611698.1"/>
    </source>
</evidence>
<evidence type="ECO:0000256" key="2">
    <source>
        <dbReference type="ARBA" id="ARBA00022448"/>
    </source>
</evidence>
<reference evidence="6 8" key="1">
    <citation type="submission" date="2020-08" db="EMBL/GenBank/DDBJ databases">
        <title>Genomic Encyclopedia of Type Strains, Phase IV (KMG-IV): sequencing the most valuable type-strain genomes for metagenomic binning, comparative biology and taxonomic classification.</title>
        <authorList>
            <person name="Goeker M."/>
        </authorList>
    </citation>
    <scope>NUCLEOTIDE SEQUENCE [LARGE SCALE GENOMIC DNA]</scope>
    <source>
        <strain evidence="6 8">DSM 14562</strain>
    </source>
</reference>
<dbReference type="PANTHER" id="PTHR43335:SF4">
    <property type="entry name" value="ABC TRANSPORTER, ATP-BINDING PROTEIN"/>
    <property type="match status" value="1"/>
</dbReference>
<feature type="domain" description="ABC transporter" evidence="5">
    <location>
        <begin position="4"/>
        <end position="231"/>
    </location>
</feature>
<keyword evidence="3" id="KW-0547">Nucleotide-binding</keyword>
<evidence type="ECO:0000313" key="8">
    <source>
        <dbReference type="Proteomes" id="UP000584663"/>
    </source>
</evidence>
<dbReference type="PANTHER" id="PTHR43335">
    <property type="entry name" value="ABC TRANSPORTER, ATP-BINDING PROTEIN"/>
    <property type="match status" value="1"/>
</dbReference>
<comment type="caution">
    <text evidence="7">The sequence shown here is derived from an EMBL/GenBank/DDBJ whole genome shotgun (WGS) entry which is preliminary data.</text>
</comment>
<dbReference type="EMBL" id="JAFHKU010000041">
    <property type="protein sequence ID" value="MBN3556682.1"/>
    <property type="molecule type" value="Genomic_DNA"/>
</dbReference>
<proteinExistence type="inferred from homology"/>
<dbReference type="GO" id="GO:0005524">
    <property type="term" value="F:ATP binding"/>
    <property type="evidence" value="ECO:0007669"/>
    <property type="project" value="UniProtKB-KW"/>
</dbReference>
<reference evidence="7" key="2">
    <citation type="submission" date="2021-01" db="EMBL/GenBank/DDBJ databases">
        <title>Genome Sequencing of Type Strains.</title>
        <authorList>
            <person name="Lemaire J.F."/>
            <person name="Inderbitzin P."/>
            <person name="Collins S.B."/>
            <person name="Wespe N."/>
            <person name="Knight-Connoni V."/>
        </authorList>
    </citation>
    <scope>NUCLEOTIDE SEQUENCE</scope>
    <source>
        <strain evidence="7">DSM 14562</strain>
    </source>
</reference>
<evidence type="ECO:0000259" key="5">
    <source>
        <dbReference type="PROSITE" id="PS50893"/>
    </source>
</evidence>
<dbReference type="AlphaFoldDB" id="A0AA40ZW25"/>
<comment type="similarity">
    <text evidence="1">Belongs to the ABC transporter superfamily.</text>
</comment>
<dbReference type="EMBL" id="JACHNX010000043">
    <property type="protein sequence ID" value="MBB4611698.1"/>
    <property type="molecule type" value="Genomic_DNA"/>
</dbReference>
<evidence type="ECO:0000313" key="9">
    <source>
        <dbReference type="Proteomes" id="UP000704529"/>
    </source>
</evidence>
<accession>A0AA40ZW25</accession>
<evidence type="ECO:0000256" key="4">
    <source>
        <dbReference type="ARBA" id="ARBA00022840"/>
    </source>
</evidence>
<evidence type="ECO:0000256" key="3">
    <source>
        <dbReference type="ARBA" id="ARBA00022741"/>
    </source>
</evidence>
<name>A0AA40ZW25_9SPHN</name>
<gene>
    <name evidence="6" type="ORF">GGQ89_003949</name>
    <name evidence="7" type="ORF">JYA60_00260</name>
</gene>
<dbReference type="PROSITE" id="PS00211">
    <property type="entry name" value="ABC_TRANSPORTER_1"/>
    <property type="match status" value="1"/>
</dbReference>
<dbReference type="PROSITE" id="PS50893">
    <property type="entry name" value="ABC_TRANSPORTER_2"/>
    <property type="match status" value="1"/>
</dbReference>
<dbReference type="Gene3D" id="3.40.50.300">
    <property type="entry name" value="P-loop containing nucleotide triphosphate hydrolases"/>
    <property type="match status" value="1"/>
</dbReference>
<dbReference type="InterPro" id="IPR003593">
    <property type="entry name" value="AAA+_ATPase"/>
</dbReference>
<dbReference type="SUPFAM" id="SSF52540">
    <property type="entry name" value="P-loop containing nucleoside triphosphate hydrolases"/>
    <property type="match status" value="1"/>
</dbReference>
<keyword evidence="8" id="KW-1185">Reference proteome</keyword>
<dbReference type="RefSeq" id="WP_184107137.1">
    <property type="nucleotide sequence ID" value="NZ_JACHNX010000043.1"/>
</dbReference>
<keyword evidence="2" id="KW-0813">Transport</keyword>
<dbReference type="Pfam" id="PF00005">
    <property type="entry name" value="ABC_tran"/>
    <property type="match status" value="1"/>
</dbReference>
<dbReference type="Proteomes" id="UP000584663">
    <property type="component" value="Unassembled WGS sequence"/>
</dbReference>
<dbReference type="GO" id="GO:0016887">
    <property type="term" value="F:ATP hydrolysis activity"/>
    <property type="evidence" value="ECO:0007669"/>
    <property type="project" value="InterPro"/>
</dbReference>
<dbReference type="InterPro" id="IPR027417">
    <property type="entry name" value="P-loop_NTPase"/>
</dbReference>
<dbReference type="Proteomes" id="UP000704529">
    <property type="component" value="Unassembled WGS sequence"/>
</dbReference>
<evidence type="ECO:0000313" key="7">
    <source>
        <dbReference type="EMBL" id="MBN3556682.1"/>
    </source>
</evidence>
<dbReference type="InterPro" id="IPR003439">
    <property type="entry name" value="ABC_transporter-like_ATP-bd"/>
</dbReference>
<sequence>MLAISTRGLGKSFGNHRVVDGLDLNVEAGSVFGFLGPNGAGKSTTMRMMLGLIKPDTGSVRIMNRCLATDRSAALRTVGSVIEAPSLYDHLSGHANLDLTRRLLALPAKEIERVLDLVDLGHSASRRVREYSLGMKQRLAIARALLGSPTVLVLDEPLNGLDPQGIFDIRNLIRRLAHQEGRAVVVSSHLLTEVEQTADHVGLLLKGRLVLQGSTETLLRQQAAYRVLVDDPSAGKRVAANLKLIASEMDDHSLILRADTNSTEDLKAGELARALVVAGLEIHEFAPARMSLEHLYQDAVRQQERIPA</sequence>
<evidence type="ECO:0000256" key="1">
    <source>
        <dbReference type="ARBA" id="ARBA00005417"/>
    </source>
</evidence>
<keyword evidence="4 7" id="KW-0067">ATP-binding</keyword>